<dbReference type="InterPro" id="IPR052534">
    <property type="entry name" value="Extracell_DNA_Util/SecSys_Comp"/>
</dbReference>
<dbReference type="HOGENOM" id="CLU_081304_1_2_6"/>
<keyword evidence="2" id="KW-0472">Membrane</keyword>
<evidence type="ECO:0000313" key="4">
    <source>
        <dbReference type="Proteomes" id="UP000006683"/>
    </source>
</evidence>
<dbReference type="PANTHER" id="PTHR40278">
    <property type="entry name" value="DNA UTILIZATION PROTEIN HOFN"/>
    <property type="match status" value="1"/>
</dbReference>
<dbReference type="EMBL" id="CP002209">
    <property type="protein sequence ID" value="ADN74531.1"/>
    <property type="molecule type" value="Genomic_DNA"/>
</dbReference>
<evidence type="ECO:0000256" key="2">
    <source>
        <dbReference type="SAM" id="Phobius"/>
    </source>
</evidence>
<feature type="transmembrane region" description="Helical" evidence="2">
    <location>
        <begin position="21"/>
        <end position="46"/>
    </location>
</feature>
<gene>
    <name evidence="3" type="ordered locus">Fbal_0317</name>
</gene>
<reference evidence="3 4" key="1">
    <citation type="journal article" date="2010" name="Stand. Genomic Sci.">
        <title>Complete genome sequence of Ferrimonas balearica type strain (PAT).</title>
        <authorList>
            <person name="Nolan M."/>
            <person name="Sikorski J."/>
            <person name="Davenport K."/>
            <person name="Lucas S."/>
            <person name="Glavina Del Rio T."/>
            <person name="Tice H."/>
            <person name="Cheng J."/>
            <person name="Goodwin L."/>
            <person name="Pitluck S."/>
            <person name="Liolios K."/>
            <person name="Ivanova N."/>
            <person name="Mavromatis K."/>
            <person name="Ovchinnikova G."/>
            <person name="Pati A."/>
            <person name="Chen A."/>
            <person name="Palaniappan K."/>
            <person name="Land M."/>
            <person name="Hauser L."/>
            <person name="Chang Y."/>
            <person name="Jeffries C."/>
            <person name="Tapia R."/>
            <person name="Brettin T."/>
            <person name="Detter J."/>
            <person name="Han C."/>
            <person name="Yasawong M."/>
            <person name="Rohde M."/>
            <person name="Tindall B."/>
            <person name="Goker M."/>
            <person name="Woyke T."/>
            <person name="Bristow J."/>
            <person name="Eisen J."/>
            <person name="Markowitz V."/>
            <person name="Hugenholtz P."/>
            <person name="Kyrpides N."/>
            <person name="Klenk H."/>
            <person name="Lapidus A."/>
        </authorList>
    </citation>
    <scope>NUCLEOTIDE SEQUENCE [LARGE SCALE GENOMIC DNA]</scope>
    <source>
        <strain evidence="4">DSM 9799 / CCM 4581 / KCTC 23876 / PAT</strain>
    </source>
</reference>
<dbReference type="AlphaFoldDB" id="E1SMH6"/>
<keyword evidence="2" id="KW-0812">Transmembrane</keyword>
<evidence type="ECO:0000256" key="1">
    <source>
        <dbReference type="SAM" id="Coils"/>
    </source>
</evidence>
<accession>E1SMH6</accession>
<dbReference type="STRING" id="550540.Fbal_0317"/>
<dbReference type="Pfam" id="PF05137">
    <property type="entry name" value="PilN"/>
    <property type="match status" value="1"/>
</dbReference>
<organism evidence="3 4">
    <name type="scientific">Ferrimonas balearica (strain DSM 9799 / CCM 4581 / KCTC 23876 / PAT)</name>
    <dbReference type="NCBI Taxonomy" id="550540"/>
    <lineage>
        <taxon>Bacteria</taxon>
        <taxon>Pseudomonadati</taxon>
        <taxon>Pseudomonadota</taxon>
        <taxon>Gammaproteobacteria</taxon>
        <taxon>Alteromonadales</taxon>
        <taxon>Ferrimonadaceae</taxon>
        <taxon>Ferrimonas</taxon>
    </lineage>
</organism>
<dbReference type="GeneID" id="67180569"/>
<sequence>MAHINLLPWREAQRARKQKEYLTILGCVGGLTLGLVLAFNMLVGHWQEQQRERNQFMQSEIAKLDQQIAEIRRFKEQKANLMRRIEVIETLQQRRHLPVQVMNELARVMVPGVYLTRLQVQDGRVQVEGYCESNNHLANMMREVEQARWLASPKVQQIVASDKNENYLGRQHAFKLELTVLSEGEGPLKDEQHLAALGGTR</sequence>
<dbReference type="PANTHER" id="PTHR40278:SF2">
    <property type="entry name" value="TYPE IV PILUS INNER MEMBRANE COMPONENT PILN"/>
    <property type="match status" value="1"/>
</dbReference>
<feature type="coiled-coil region" evidence="1">
    <location>
        <begin position="47"/>
        <end position="91"/>
    </location>
</feature>
<dbReference type="InterPro" id="IPR007813">
    <property type="entry name" value="PilN"/>
</dbReference>
<dbReference type="GO" id="GO:0043683">
    <property type="term" value="P:type IV pilus assembly"/>
    <property type="evidence" value="ECO:0007669"/>
    <property type="project" value="TreeGrafter"/>
</dbReference>
<evidence type="ECO:0000313" key="3">
    <source>
        <dbReference type="EMBL" id="ADN74531.1"/>
    </source>
</evidence>
<proteinExistence type="predicted"/>
<dbReference type="RefSeq" id="WP_013343837.1">
    <property type="nucleotide sequence ID" value="NC_014541.1"/>
</dbReference>
<dbReference type="KEGG" id="fbl:Fbal_0317"/>
<keyword evidence="1" id="KW-0175">Coiled coil</keyword>
<keyword evidence="4" id="KW-1185">Reference proteome</keyword>
<keyword evidence="2" id="KW-1133">Transmembrane helix</keyword>
<dbReference type="GO" id="GO:0043107">
    <property type="term" value="P:type IV pilus-dependent motility"/>
    <property type="evidence" value="ECO:0007669"/>
    <property type="project" value="TreeGrafter"/>
</dbReference>
<dbReference type="Proteomes" id="UP000006683">
    <property type="component" value="Chromosome"/>
</dbReference>
<dbReference type="OrthoDB" id="5296173at2"/>
<protein>
    <submittedName>
        <fullName evidence="3">Fimbrial assembly family protein</fullName>
    </submittedName>
</protein>
<dbReference type="eggNOG" id="COG3166">
    <property type="taxonomic scope" value="Bacteria"/>
</dbReference>
<name>E1SMH6_FERBD</name>